<name>A0AAD7TKI7_9APHY</name>
<feature type="compositionally biased region" description="Polar residues" evidence="1">
    <location>
        <begin position="95"/>
        <end position="105"/>
    </location>
</feature>
<protein>
    <recommendedName>
        <fullName evidence="4">DUF4218 domain-containing protein</fullName>
    </recommendedName>
</protein>
<dbReference type="PANTHER" id="PTHR46579">
    <property type="entry name" value="F5/8 TYPE C DOMAIN-CONTAINING PROTEIN-RELATED"/>
    <property type="match status" value="1"/>
</dbReference>
<dbReference type="EMBL" id="JAPEVG010000361">
    <property type="protein sequence ID" value="KAJ8463970.1"/>
    <property type="molecule type" value="Genomic_DNA"/>
</dbReference>
<dbReference type="Pfam" id="PF02992">
    <property type="entry name" value="Transposase_21"/>
    <property type="match status" value="1"/>
</dbReference>
<keyword evidence="3" id="KW-1185">Reference proteome</keyword>
<feature type="region of interest" description="Disordered" evidence="1">
    <location>
        <begin position="95"/>
        <end position="115"/>
    </location>
</feature>
<evidence type="ECO:0000313" key="3">
    <source>
        <dbReference type="Proteomes" id="UP001215151"/>
    </source>
</evidence>
<gene>
    <name evidence="2" type="ORF">ONZ51_g9908</name>
</gene>
<dbReference type="InterPro" id="IPR004242">
    <property type="entry name" value="Transposase_21"/>
</dbReference>
<proteinExistence type="predicted"/>
<reference evidence="2" key="1">
    <citation type="submission" date="2022-11" db="EMBL/GenBank/DDBJ databases">
        <title>Genome Sequence of Cubamyces cubensis.</title>
        <authorList>
            <person name="Buettner E."/>
        </authorList>
    </citation>
    <scope>NUCLEOTIDE SEQUENCE</scope>
    <source>
        <strain evidence="2">MPL-01</strain>
    </source>
</reference>
<dbReference type="Proteomes" id="UP001215151">
    <property type="component" value="Unassembled WGS sequence"/>
</dbReference>
<evidence type="ECO:0008006" key="4">
    <source>
        <dbReference type="Google" id="ProtNLM"/>
    </source>
</evidence>
<evidence type="ECO:0000313" key="2">
    <source>
        <dbReference type="EMBL" id="KAJ8463970.1"/>
    </source>
</evidence>
<sequence>MASSSDAEIPDTPADVCVCSDCKCFTYKDKDGVSHHGVRRSAKVIKRHKLYDKRREKQQAISEEVLRNTVLLATAGRMPANATDEVMTASEIVQASPEVQSSPEASDQLDPTDDVAAGGQVDEVKARRNILSAYQSGLDICRRLLPSSTRLPFTVKPTSPNDPPPSIEATTHVAQTFVEVQNWLASACQYLASLNEVGDRDVDASLAALLFKTNDEYERLEGLRRHSWELEKISAGLYGHSSTSDCGPVIVETARTYLSLANIEPFVLAGLIMTCMLHAVHSVNHLDSHYILTTLRVLFFGAFMFCNKGLRSFITPAQQTVMDSVPADVRTALKRLGIEPEFVHYACCPRCFKTFAPDLSRPDDPYPHHCNFTETDKPKCGQPLVVRKVLAPSRKGGPSRIVYYPIKPLPYRTFASWLASIFSRPELESLLVQSWDRVAPETTRWTDIFHSPLLRRFRGPDGQLFSVQPAGSCHLAFSLFIDWFNPFGNKKAGKSHSVGAIYLACLNLPPHLRFRPENIYLAAIIPGPREPSLHQLNHLLRPLVDELSTFWTRGLYLKRTALRFVGLLLRVAIIPLVCDLPALRKSAGFAGHSSKHFCSFCRLRKQYINDLSRPWPTRSAEDHRKLAEEWLNATSEAERKATFEEHGIRWSELLRLPYWDPLRFPVVDAMHCLFLGNLRHHCRDVWGLDVKDKSSSQKIPPHSPDEQRLWLNRLAAALRKRSGSALKGIRKGYLAAVAQVNNVVPELSLTKKDYINSLLEWAKTNSVDSLVLPPVLEEDTTDFHLANGPYDISKFRVLTQDIIDTIRADIANTILPSWMERPPKNFGSAAHGKLKADQWRTVCMVNLTITLTRLWGIASATQRSRLLLENFLHLVTAVDLATRRSMDEDRATAFDRHMLQYLQGLRELFSHELVPNHHLSLHLMDCLLLFGPVHGWWGFPFERYNGILQSMNINNLPEDIPFTFMRGFYSGAELRWLMGSAQWPDHDAYRDMVAADMAASASHPADVTYDVKKQVELPRHQYDDLLQHMPSSFASFYAGLDDARPRIAPFAQRVRAGQISDILLHSRLEGDKSTVSTFVVIDTFAELSPDDVVHDPFRTYPELSTMLCYNRSDSQVVVPLSDIQCHFAALMYTPAEIGKECIVCRSLDRLFDTRLRVATSAGLDRHAVLFDRLSPDNMSDDETDRPRNHRPRTYRIIESRWQSLELKTFLRGLDALYRQGWERSRPHVRFAGAAPRIRIPQENGPKVDGLAPPGLWRNCYDEEWLRGLDADRRNALSIVEEEYDFSLRREVL</sequence>
<evidence type="ECO:0000256" key="1">
    <source>
        <dbReference type="SAM" id="MobiDB-lite"/>
    </source>
</evidence>
<accession>A0AAD7TKI7</accession>
<comment type="caution">
    <text evidence="2">The sequence shown here is derived from an EMBL/GenBank/DDBJ whole genome shotgun (WGS) entry which is preliminary data.</text>
</comment>
<dbReference type="PANTHER" id="PTHR46579:SF2">
    <property type="entry name" value="C2H2-TYPE DOMAIN-CONTAINING PROTEIN"/>
    <property type="match status" value="1"/>
</dbReference>
<organism evidence="2 3">
    <name type="scientific">Trametes cubensis</name>
    <dbReference type="NCBI Taxonomy" id="1111947"/>
    <lineage>
        <taxon>Eukaryota</taxon>
        <taxon>Fungi</taxon>
        <taxon>Dikarya</taxon>
        <taxon>Basidiomycota</taxon>
        <taxon>Agaricomycotina</taxon>
        <taxon>Agaricomycetes</taxon>
        <taxon>Polyporales</taxon>
        <taxon>Polyporaceae</taxon>
        <taxon>Trametes</taxon>
    </lineage>
</organism>